<accession>A0A5Q5BK00</accession>
<dbReference type="EMBL" id="CP000384">
    <property type="protein sequence ID" value="ABG08684.1"/>
    <property type="molecule type" value="Genomic_DNA"/>
</dbReference>
<feature type="region of interest" description="Disordered" evidence="1">
    <location>
        <begin position="1"/>
        <end position="26"/>
    </location>
</feature>
<organism evidence="2">
    <name type="scientific">Mycobacterium sp. (strain MCS)</name>
    <dbReference type="NCBI Taxonomy" id="164756"/>
    <lineage>
        <taxon>Bacteria</taxon>
        <taxon>Bacillati</taxon>
        <taxon>Actinomycetota</taxon>
        <taxon>Actinomycetes</taxon>
        <taxon>Mycobacteriales</taxon>
        <taxon>Mycobacteriaceae</taxon>
        <taxon>Mycobacterium</taxon>
    </lineage>
</organism>
<name>A0A5Q5BK00_MYCSS</name>
<feature type="compositionally biased region" description="Basic residues" evidence="1">
    <location>
        <begin position="9"/>
        <end position="24"/>
    </location>
</feature>
<reference evidence="2" key="1">
    <citation type="submission" date="2006-06" db="EMBL/GenBank/DDBJ databases">
        <title>Complete sequence of chromosome of Mycobacterium sp. MCS.</title>
        <authorList>
            <consortium name="US DOE Joint Genome Institute"/>
            <person name="Copeland A."/>
            <person name="Lucas S."/>
            <person name="Lapidus A."/>
            <person name="Barry K."/>
            <person name="Detter J.C."/>
            <person name="Glavina del Rio T."/>
            <person name="Hammon N."/>
            <person name="Israni S."/>
            <person name="Dalin E."/>
            <person name="Tice H."/>
            <person name="Pitluck S."/>
            <person name="Martinez M."/>
            <person name="Schmutz J."/>
            <person name="Larimer F."/>
            <person name="Land M."/>
            <person name="Hauser L."/>
            <person name="Kyrpides N."/>
            <person name="Kim E."/>
            <person name="Miller C.D."/>
            <person name="Hughes J.E."/>
            <person name="Anderson A.J."/>
            <person name="Sims R.C."/>
            <person name="Richardson P."/>
        </authorList>
    </citation>
    <scope>NUCLEOTIDE SEQUENCE [LARGE SCALE GENOMIC DNA]</scope>
    <source>
        <strain evidence="2">MCS</strain>
    </source>
</reference>
<dbReference type="AlphaFoldDB" id="A0A5Q5BK00"/>
<dbReference type="KEGG" id="mmc:Mmcs_2576"/>
<protein>
    <recommendedName>
        <fullName evidence="3">Long chain fatty acid-CoA synthetase Faa4p</fullName>
    </recommendedName>
</protein>
<gene>
    <name evidence="2" type="ordered locus">Mmcs_2576</name>
</gene>
<proteinExistence type="predicted"/>
<evidence type="ECO:0000256" key="1">
    <source>
        <dbReference type="SAM" id="MobiDB-lite"/>
    </source>
</evidence>
<evidence type="ECO:0000313" key="2">
    <source>
        <dbReference type="EMBL" id="ABG08684.1"/>
    </source>
</evidence>
<evidence type="ECO:0008006" key="3">
    <source>
        <dbReference type="Google" id="ProtNLM"/>
    </source>
</evidence>
<sequence>MPATIRSSHGCRRRTTSRGARRRTLPPMAGQAFEIVVTRDATGWSVTVPELSAVTHRADRAEAEMAARELISRHTGIPHGYVAIWSRD</sequence>